<evidence type="ECO:0000256" key="2">
    <source>
        <dbReference type="ARBA" id="ARBA00022643"/>
    </source>
</evidence>
<evidence type="ECO:0000256" key="5">
    <source>
        <dbReference type="ARBA" id="ARBA00033748"/>
    </source>
</evidence>
<organism evidence="8 9">
    <name type="scientific">Actibacterium naphthalenivorans</name>
    <dbReference type="NCBI Taxonomy" id="1614693"/>
    <lineage>
        <taxon>Bacteria</taxon>
        <taxon>Pseudomonadati</taxon>
        <taxon>Pseudomonadota</taxon>
        <taxon>Alphaproteobacteria</taxon>
        <taxon>Rhodobacterales</taxon>
        <taxon>Roseobacteraceae</taxon>
        <taxon>Actibacterium</taxon>
    </lineage>
</organism>
<gene>
    <name evidence="8" type="ORF">GGR17_003822</name>
</gene>
<dbReference type="Pfam" id="PF00296">
    <property type="entry name" value="Bac_luciferase"/>
    <property type="match status" value="1"/>
</dbReference>
<keyword evidence="2 6" id="KW-0288">FMN</keyword>
<feature type="binding site" evidence="6">
    <location>
        <position position="193"/>
    </location>
    <ligand>
        <name>FMN</name>
        <dbReference type="ChEBI" id="CHEBI:58210"/>
    </ligand>
</feature>
<dbReference type="AlphaFoldDB" id="A0A840CIL8"/>
<evidence type="ECO:0000259" key="7">
    <source>
        <dbReference type="Pfam" id="PF00296"/>
    </source>
</evidence>
<evidence type="ECO:0000256" key="6">
    <source>
        <dbReference type="PIRSR" id="PIRSR000337-1"/>
    </source>
</evidence>
<sequence>MQWPASNMKCDPRGQWRYFTPLGLYTVSSISLWRSAMPSHAAKMKIGLYGTATGANVNGWRHPDAVADLGANISAVADMARMAESGLLDFVFLADSMAMRGHDWEVLARSSTRYVAQFEPLTLLAALSMVTTNIGLIATHNTTYDEPYMLARKFASLDLISGGRSGWNLVTSSNLEEAENFSREKHPDHGDRYIRALEFAEVVRGLWHSWDDEAFLYDKESSLFFDREKMHLLNHKGAHFQVRGPLNVPPSPQRHPVMVQAGASESGRNLAAETAEVIFTVSPGMEEAQKFYRDIKGRMAKYGRAPEELVIMPGISVFVADTEEAAQAKHQELLELTDPVVGRDYLKHMLGDVIDLSQYADDELLPDLPVSNANRSAQERLFKMSREQNMTIRDLYLSVASKGAPAFIGTAGQVADEMQRWFEADAADGFIFLMDYFPNSLADFNTMVIPELQKRGLFRTAYEGTTLRENLGLGLPRRPKLQAPTRLAGE</sequence>
<dbReference type="NCBIfam" id="TIGR03860">
    <property type="entry name" value="FMN_nitrolo"/>
    <property type="match status" value="1"/>
</dbReference>
<keyword evidence="1 6" id="KW-0285">Flavoprotein</keyword>
<dbReference type="Proteomes" id="UP000585681">
    <property type="component" value="Unassembled WGS sequence"/>
</dbReference>
<dbReference type="EMBL" id="JACIEQ010000016">
    <property type="protein sequence ID" value="MBB4023982.1"/>
    <property type="molecule type" value="Genomic_DNA"/>
</dbReference>
<dbReference type="InterPro" id="IPR051260">
    <property type="entry name" value="Diverse_substr_monoxygenases"/>
</dbReference>
<evidence type="ECO:0000256" key="4">
    <source>
        <dbReference type="ARBA" id="ARBA00023033"/>
    </source>
</evidence>
<evidence type="ECO:0000256" key="1">
    <source>
        <dbReference type="ARBA" id="ARBA00022630"/>
    </source>
</evidence>
<dbReference type="PANTHER" id="PTHR30011:SF16">
    <property type="entry name" value="C2H2 FINGER DOMAIN TRANSCRIPTION FACTOR (EUROFUNG)-RELATED"/>
    <property type="match status" value="1"/>
</dbReference>
<dbReference type="SUPFAM" id="SSF51679">
    <property type="entry name" value="Bacterial luciferase-like"/>
    <property type="match status" value="1"/>
</dbReference>
<dbReference type="InterPro" id="IPR016215">
    <property type="entry name" value="NTA_MOA"/>
</dbReference>
<dbReference type="GO" id="GO:0016705">
    <property type="term" value="F:oxidoreductase activity, acting on paired donors, with incorporation or reduction of molecular oxygen"/>
    <property type="evidence" value="ECO:0007669"/>
    <property type="project" value="InterPro"/>
</dbReference>
<feature type="binding site" evidence="6">
    <location>
        <position position="264"/>
    </location>
    <ligand>
        <name>FMN</name>
        <dbReference type="ChEBI" id="CHEBI:58210"/>
    </ligand>
</feature>
<keyword evidence="4 8" id="KW-0503">Monooxygenase</keyword>
<comment type="caution">
    <text evidence="8">The sequence shown here is derived from an EMBL/GenBank/DDBJ whole genome shotgun (WGS) entry which is preliminary data.</text>
</comment>
<evidence type="ECO:0000313" key="9">
    <source>
        <dbReference type="Proteomes" id="UP000585681"/>
    </source>
</evidence>
<evidence type="ECO:0000256" key="3">
    <source>
        <dbReference type="ARBA" id="ARBA00023002"/>
    </source>
</evidence>
<dbReference type="Gene3D" id="3.20.20.30">
    <property type="entry name" value="Luciferase-like domain"/>
    <property type="match status" value="1"/>
</dbReference>
<reference evidence="8" key="1">
    <citation type="submission" date="2020-08" db="EMBL/GenBank/DDBJ databases">
        <title>Genomic Encyclopedia of Type Strains, Phase IV (KMG-IV): sequencing the most valuable type-strain genomes for metagenomic binning, comparative biology and taxonomic classification.</title>
        <authorList>
            <person name="Goeker M."/>
        </authorList>
    </citation>
    <scope>NUCLEOTIDE SEQUENCE [LARGE SCALE GENOMIC DNA]</scope>
    <source>
        <strain evidence="8">DSM 105040</strain>
    </source>
</reference>
<proteinExistence type="inferred from homology"/>
<feature type="binding site" evidence="6">
    <location>
        <position position="189"/>
    </location>
    <ligand>
        <name>FMN</name>
        <dbReference type="ChEBI" id="CHEBI:58210"/>
    </ligand>
</feature>
<dbReference type="InterPro" id="IPR036661">
    <property type="entry name" value="Luciferase-like_sf"/>
</dbReference>
<keyword evidence="9" id="KW-1185">Reference proteome</keyword>
<dbReference type="CDD" id="cd01095">
    <property type="entry name" value="Nitrilotriacetate_monoxgenase"/>
    <property type="match status" value="1"/>
</dbReference>
<accession>A0A840CIL8</accession>
<feature type="domain" description="Luciferase-like" evidence="7">
    <location>
        <begin position="65"/>
        <end position="424"/>
    </location>
</feature>
<comment type="similarity">
    <text evidence="5">Belongs to the NtaA/SnaA/DszA monooxygenase family.</text>
</comment>
<dbReference type="PIRSF" id="PIRSF000337">
    <property type="entry name" value="NTA_MOA"/>
    <property type="match status" value="1"/>
</dbReference>
<feature type="binding site" evidence="6">
    <location>
        <position position="139"/>
    </location>
    <ligand>
        <name>FMN</name>
        <dbReference type="ChEBI" id="CHEBI:58210"/>
    </ligand>
</feature>
<name>A0A840CIL8_9RHOB</name>
<dbReference type="PANTHER" id="PTHR30011">
    <property type="entry name" value="ALKANESULFONATE MONOOXYGENASE-RELATED"/>
    <property type="match status" value="1"/>
</dbReference>
<evidence type="ECO:0000313" key="8">
    <source>
        <dbReference type="EMBL" id="MBB4023982.1"/>
    </source>
</evidence>
<dbReference type="GO" id="GO:0004497">
    <property type="term" value="F:monooxygenase activity"/>
    <property type="evidence" value="ECO:0007669"/>
    <property type="project" value="UniProtKB-KW"/>
</dbReference>
<feature type="binding site" evidence="6">
    <location>
        <position position="95"/>
    </location>
    <ligand>
        <name>FMN</name>
        <dbReference type="ChEBI" id="CHEBI:58210"/>
    </ligand>
</feature>
<protein>
    <submittedName>
        <fullName evidence="8">FMN-dependent oxidoreductase (Nitrilotriacetate monooxygenase family)</fullName>
    </submittedName>
</protein>
<keyword evidence="3" id="KW-0560">Oxidoreductase</keyword>
<dbReference type="InterPro" id="IPR011251">
    <property type="entry name" value="Luciferase-like_dom"/>
</dbReference>